<protein>
    <submittedName>
        <fullName evidence="6">Uncharacterized protein</fullName>
    </submittedName>
</protein>
<dbReference type="GO" id="GO:0004386">
    <property type="term" value="F:helicase activity"/>
    <property type="evidence" value="ECO:0007669"/>
    <property type="project" value="InterPro"/>
</dbReference>
<dbReference type="Gene3D" id="3.40.50.300">
    <property type="entry name" value="P-loop containing nucleotide triphosphate hydrolases"/>
    <property type="match status" value="3"/>
</dbReference>
<keyword evidence="1" id="KW-0378">Hydrolase</keyword>
<sequence>MPNATNLSNIMTHRRLRHPNLRRRHPHLLTEPAYARRVASGKLTFVSHDLAPYDAASSTPTGAFAFDGARVLFTRVSEGEVERELARAVRYPAEGKGERVRRFRAQLDAWRFLRVLEGVKDKPEGLMDAISRVLADPSEKNVEGFYELIKRFREWEENPHGWGAQFMLDNELTWMSGHTPVDDLPELPTSEEILAGFDIDQLPKNPVDVTWASKDEYLAAQYEILRCEAVEGLRRSVRSFTTYYRKPPMMDDDYTNIYTQVRVKEYVMSTIGPLARISFSTERSKYRIQWQQSKRLQPGKIVALSPKNDGFRSICKIATVAQRPYYQGLDQDPPLVDLLWADPQDAVLDPNLEMIMIESLNGYFESARHALIGLQHAAQTDSPLDKYLTGVHAKDQNPTFLKEDPILDVSTLASRATPDDAQAVADLKTHDILKSDDKSLQSLTWLDESQLLGLHRIVSKELAIVQGPPGTGKTHTSVQAIKIMVANRRRHRGPPIVIAAQTNHALDQILAQCIQAGANILRMGGRTQSDLIKPHTLFEHRQKCQGKIPADNKCRPIDAVRRINARKIQDLVDGVFSDRLLDPDLLLEFGIITAAQHRSLVDDTMETHEAVEVHGPFALWLGDSLIPAKVREDRHPTQLELNEAEARKNLPEFECDDDEELENIAYDDEDLYRFRGQTITPKHVWSGKDPARLTNWDRAVRRALQTDDLFTIDRDLRGAVYQHFQARVIEAMTPKFAALLTENIELCKKRKAYRFLGNTQIVQRQGIDIVGCTTTGLSKYRGSLAAMQPQSLLIEEAAETREANIVSALYPSLQQLILVGDHKQLAPKCDIAQLGEAPYNLNVSLFQRLVNLDMPFVMLKQQRRMKPELRSLLNPFYPELFDHPSVESINNRPDVLGMGGYNSWLFDHTWPEEMNSDFSKFNDQEAEMVTNFFAYLVANGTPAERITVLTFYKGQRKVLLRKLRRHPSIMGSVFNVCTVDSYQGEENDIILLSLVRSPQLDRSYAVGFLEDERRAVVAISRARRGFYVFGNVDNVLGAHQASYDLWYKICAGFSTQGRIDRDRGLPIICQPHGTLSWIKEIEDWGDKSGGCDKPCNQTRHCGHPCTLKCHAIAHEDLPCSQPCSKRLACGHGCQKLCGQKCFCDCKTFEDIHRPAQAVARPHLSLEEKLLQMGAPPTEMLLASQNQRNASLQQSQPVSASSARHRQPQRQSGTRGTRRGQQPTAPVFPRMAQADAQWRDFVANVEFYDERLRQEHLASVAAAGERVSETVIKEVYQPTSLVNGQRAEDGGRRVQEVPLFSSQVGAGDTPANREELLIPDLQDGVADLSLNNGSHHYLQNGDPAEPSAMGSSSNPHGKPTKLTESTNGTPGSWNILHEYYSRSIEKSFEPALAQQLLINNDLLDDPFFGDMPTVAEANGALGALRSSEATSGLLNQFGSLIPPPAAAAEPINNTSDTASVSGMAELGKQKNTKAEDEGEEDWLIRF</sequence>
<dbReference type="InterPro" id="IPR057373">
    <property type="entry name" value="ZNFX1"/>
</dbReference>
<dbReference type="InterPro" id="IPR027417">
    <property type="entry name" value="P-loop_NTPase"/>
</dbReference>
<feature type="compositionally biased region" description="Acidic residues" evidence="2">
    <location>
        <begin position="1475"/>
        <end position="1485"/>
    </location>
</feature>
<evidence type="ECO:0000256" key="1">
    <source>
        <dbReference type="ARBA" id="ARBA00022806"/>
    </source>
</evidence>
<keyword evidence="7" id="KW-1185">Reference proteome</keyword>
<reference evidence="6" key="1">
    <citation type="submission" date="2023-02" db="EMBL/GenBank/DDBJ databases">
        <authorList>
            <person name="Palmer J.M."/>
        </authorList>
    </citation>
    <scope>NUCLEOTIDE SEQUENCE</scope>
    <source>
        <strain evidence="6">FW57</strain>
    </source>
</reference>
<feature type="region of interest" description="Disordered" evidence="2">
    <location>
        <begin position="1451"/>
        <end position="1485"/>
    </location>
</feature>
<dbReference type="Pfam" id="PF25396">
    <property type="entry name" value="ZNFX1"/>
    <property type="match status" value="1"/>
</dbReference>
<dbReference type="GO" id="GO:0031048">
    <property type="term" value="P:regulatory ncRNA-mediated heterochromatin formation"/>
    <property type="evidence" value="ECO:0007669"/>
    <property type="project" value="TreeGrafter"/>
</dbReference>
<feature type="domain" description="ZNFX1" evidence="5">
    <location>
        <begin position="252"/>
        <end position="359"/>
    </location>
</feature>
<dbReference type="PANTHER" id="PTHR10887">
    <property type="entry name" value="DNA2/NAM7 HELICASE FAMILY"/>
    <property type="match status" value="1"/>
</dbReference>
<comment type="caution">
    <text evidence="6">The sequence shown here is derived from an EMBL/GenBank/DDBJ whole genome shotgun (WGS) entry which is preliminary data.</text>
</comment>
<name>A0AAD4F279_9PEZI</name>
<dbReference type="Pfam" id="PF13087">
    <property type="entry name" value="AAA_12"/>
    <property type="match status" value="1"/>
</dbReference>
<evidence type="ECO:0000313" key="7">
    <source>
        <dbReference type="Proteomes" id="UP001197093"/>
    </source>
</evidence>
<dbReference type="InterPro" id="IPR045055">
    <property type="entry name" value="DNA2/NAM7-like"/>
</dbReference>
<feature type="region of interest" description="Disordered" evidence="2">
    <location>
        <begin position="1186"/>
        <end position="1230"/>
    </location>
</feature>
<keyword evidence="1" id="KW-0547">Nucleotide-binding</keyword>
<dbReference type="InterPro" id="IPR047187">
    <property type="entry name" value="SF1_C_Upf1"/>
</dbReference>
<organism evidence="6 7">
    <name type="scientific">Staphylotrichum longicolle</name>
    <dbReference type="NCBI Taxonomy" id="669026"/>
    <lineage>
        <taxon>Eukaryota</taxon>
        <taxon>Fungi</taxon>
        <taxon>Dikarya</taxon>
        <taxon>Ascomycota</taxon>
        <taxon>Pezizomycotina</taxon>
        <taxon>Sordariomycetes</taxon>
        <taxon>Sordariomycetidae</taxon>
        <taxon>Sordariales</taxon>
        <taxon>Chaetomiaceae</taxon>
        <taxon>Staphylotrichum</taxon>
    </lineage>
</organism>
<proteinExistence type="predicted"/>
<dbReference type="Proteomes" id="UP001197093">
    <property type="component" value="Unassembled WGS sequence"/>
</dbReference>
<dbReference type="EMBL" id="JAHCVI010000001">
    <property type="protein sequence ID" value="KAG7291973.1"/>
    <property type="molecule type" value="Genomic_DNA"/>
</dbReference>
<feature type="domain" description="DNA2/NAM7 helicase helicase" evidence="3">
    <location>
        <begin position="446"/>
        <end position="542"/>
    </location>
</feature>
<evidence type="ECO:0000259" key="4">
    <source>
        <dbReference type="Pfam" id="PF13087"/>
    </source>
</evidence>
<dbReference type="GO" id="GO:0031380">
    <property type="term" value="C:nuclear RNA-directed RNA polymerase complex"/>
    <property type="evidence" value="ECO:0007669"/>
    <property type="project" value="TreeGrafter"/>
</dbReference>
<dbReference type="InterPro" id="IPR041679">
    <property type="entry name" value="DNA2/NAM7-like_C"/>
</dbReference>
<evidence type="ECO:0000256" key="2">
    <source>
        <dbReference type="SAM" id="MobiDB-lite"/>
    </source>
</evidence>
<gene>
    <name evidence="6" type="ORF">NEMBOFW57_002002</name>
</gene>
<dbReference type="InterPro" id="IPR041677">
    <property type="entry name" value="DNA2/NAM7_AAA_11"/>
</dbReference>
<feature type="compositionally biased region" description="Low complexity" evidence="2">
    <location>
        <begin position="1208"/>
        <end position="1223"/>
    </location>
</feature>
<dbReference type="PANTHER" id="PTHR10887:SF341">
    <property type="entry name" value="NFX1-TYPE ZINC FINGER-CONTAINING PROTEIN 1"/>
    <property type="match status" value="1"/>
</dbReference>
<evidence type="ECO:0000313" key="6">
    <source>
        <dbReference type="EMBL" id="KAG7291973.1"/>
    </source>
</evidence>
<feature type="region of interest" description="Disordered" evidence="2">
    <location>
        <begin position="1331"/>
        <end position="1369"/>
    </location>
</feature>
<feature type="domain" description="DNA2/NAM7 helicase-like C-terminal" evidence="4">
    <location>
        <begin position="841"/>
        <end position="1032"/>
    </location>
</feature>
<dbReference type="Pfam" id="PF13086">
    <property type="entry name" value="AAA_11"/>
    <property type="match status" value="2"/>
</dbReference>
<keyword evidence="1" id="KW-0067">ATP-binding</keyword>
<dbReference type="CDD" id="cd06008">
    <property type="entry name" value="NF-X1-zinc-finger"/>
    <property type="match status" value="1"/>
</dbReference>
<accession>A0AAD4F279</accession>
<feature type="compositionally biased region" description="Polar residues" evidence="2">
    <location>
        <begin position="1186"/>
        <end position="1201"/>
    </location>
</feature>
<evidence type="ECO:0000259" key="5">
    <source>
        <dbReference type="Pfam" id="PF25396"/>
    </source>
</evidence>
<dbReference type="SUPFAM" id="SSF52540">
    <property type="entry name" value="P-loop containing nucleoside triphosphate hydrolases"/>
    <property type="match status" value="1"/>
</dbReference>
<keyword evidence="1" id="KW-0347">Helicase</keyword>
<dbReference type="CDD" id="cd18808">
    <property type="entry name" value="SF1_C_Upf1"/>
    <property type="match status" value="1"/>
</dbReference>
<feature type="domain" description="DNA2/NAM7 helicase helicase" evidence="3">
    <location>
        <begin position="766"/>
        <end position="827"/>
    </location>
</feature>
<evidence type="ECO:0000259" key="3">
    <source>
        <dbReference type="Pfam" id="PF13086"/>
    </source>
</evidence>